<dbReference type="Proteomes" id="UP000052978">
    <property type="component" value="Unassembled WGS sequence"/>
</dbReference>
<reference evidence="2 3" key="1">
    <citation type="journal article" date="2013" name="Nat. Commun.">
        <title>Genome analysis reveals insights into physiology and longevity of the Brandt's bat Myotis brandtii.</title>
        <authorList>
            <person name="Seim I."/>
            <person name="Fang X."/>
            <person name="Xiong Z."/>
            <person name="Lobanov A.V."/>
            <person name="Huang Z."/>
            <person name="Ma S."/>
            <person name="Feng Y."/>
            <person name="Turanov A.A."/>
            <person name="Zhu Y."/>
            <person name="Lenz T.L."/>
            <person name="Gerashchenko M.V."/>
            <person name="Fan D."/>
            <person name="Hee Yim S."/>
            <person name="Yao X."/>
            <person name="Jordan D."/>
            <person name="Xiong Y."/>
            <person name="Ma Y."/>
            <person name="Lyapunov A.N."/>
            <person name="Chen G."/>
            <person name="Kulakova O.I."/>
            <person name="Sun Y."/>
            <person name="Lee S.G."/>
            <person name="Bronson R.T."/>
            <person name="Moskalev A.A."/>
            <person name="Sunyaev S.R."/>
            <person name="Zhang G."/>
            <person name="Krogh A."/>
            <person name="Wang J."/>
            <person name="Gladyshev V.N."/>
        </authorList>
    </citation>
    <scope>NUCLEOTIDE SEQUENCE [LARGE SCALE GENOMIC DNA]</scope>
</reference>
<sequence length="81" mass="9002">MVKSLGQGSRSVDSLFALRDHDPDQPEWVVFTLSDFDLGLSERADIQMERPPEPRRLPSQPCTGGHLQEHLGHLAPPHPAP</sequence>
<name>S7PKU8_MYOBR</name>
<proteinExistence type="predicted"/>
<feature type="region of interest" description="Disordered" evidence="1">
    <location>
        <begin position="47"/>
        <end position="81"/>
    </location>
</feature>
<dbReference type="EMBL" id="KE163301">
    <property type="protein sequence ID" value="EPQ11473.1"/>
    <property type="molecule type" value="Genomic_DNA"/>
</dbReference>
<dbReference type="AlphaFoldDB" id="S7PKU8"/>
<accession>S7PKU8</accession>
<organism evidence="2 3">
    <name type="scientific">Myotis brandtii</name>
    <name type="common">Brandt's bat</name>
    <dbReference type="NCBI Taxonomy" id="109478"/>
    <lineage>
        <taxon>Eukaryota</taxon>
        <taxon>Metazoa</taxon>
        <taxon>Chordata</taxon>
        <taxon>Craniata</taxon>
        <taxon>Vertebrata</taxon>
        <taxon>Euteleostomi</taxon>
        <taxon>Mammalia</taxon>
        <taxon>Eutheria</taxon>
        <taxon>Laurasiatheria</taxon>
        <taxon>Chiroptera</taxon>
        <taxon>Yangochiroptera</taxon>
        <taxon>Vespertilionidae</taxon>
        <taxon>Myotis</taxon>
    </lineage>
</organism>
<gene>
    <name evidence="2" type="ORF">D623_10001936</name>
</gene>
<protein>
    <submittedName>
        <fullName evidence="2">Rho GTPase-activating protein 20</fullName>
    </submittedName>
</protein>
<evidence type="ECO:0000313" key="3">
    <source>
        <dbReference type="Proteomes" id="UP000052978"/>
    </source>
</evidence>
<keyword evidence="3" id="KW-1185">Reference proteome</keyword>
<evidence type="ECO:0000256" key="1">
    <source>
        <dbReference type="SAM" id="MobiDB-lite"/>
    </source>
</evidence>
<evidence type="ECO:0000313" key="2">
    <source>
        <dbReference type="EMBL" id="EPQ11473.1"/>
    </source>
</evidence>
<feature type="compositionally biased region" description="Basic and acidic residues" evidence="1">
    <location>
        <begin position="47"/>
        <end position="56"/>
    </location>
</feature>